<protein>
    <submittedName>
        <fullName evidence="3">Amidohydrolase</fullName>
    </submittedName>
</protein>
<feature type="domain" description="NADH:ubiquinone oxidoreductase intermediate-associated protein 30" evidence="2">
    <location>
        <begin position="487"/>
        <end position="602"/>
    </location>
</feature>
<organism evidence="3 4">
    <name type="scientific">Oleiharenicola lentus</name>
    <dbReference type="NCBI Taxonomy" id="2508720"/>
    <lineage>
        <taxon>Bacteria</taxon>
        <taxon>Pseudomonadati</taxon>
        <taxon>Verrucomicrobiota</taxon>
        <taxon>Opitutia</taxon>
        <taxon>Opitutales</taxon>
        <taxon>Opitutaceae</taxon>
        <taxon>Oleiharenicola</taxon>
    </lineage>
</organism>
<dbReference type="SUPFAM" id="SSF51338">
    <property type="entry name" value="Composite domain of metallo-dependent hydrolases"/>
    <property type="match status" value="1"/>
</dbReference>
<dbReference type="Proteomes" id="UP000290218">
    <property type="component" value="Unassembled WGS sequence"/>
</dbReference>
<dbReference type="InterPro" id="IPR013857">
    <property type="entry name" value="NADH-UbQ_OxRdtase-assoc_prot30"/>
</dbReference>
<evidence type="ECO:0000313" key="3">
    <source>
        <dbReference type="EMBL" id="RXK53114.1"/>
    </source>
</evidence>
<evidence type="ECO:0000259" key="1">
    <source>
        <dbReference type="Pfam" id="PF01979"/>
    </source>
</evidence>
<dbReference type="OrthoDB" id="9797498at2"/>
<dbReference type="PANTHER" id="PTHR43135">
    <property type="entry name" value="ALPHA-D-RIBOSE 1-METHYLPHOSPHONATE 5-TRIPHOSPHATE DIPHOSPHATASE"/>
    <property type="match status" value="1"/>
</dbReference>
<dbReference type="AlphaFoldDB" id="A0A4Q1C3Z1"/>
<feature type="domain" description="Amidohydrolase-related" evidence="1">
    <location>
        <begin position="116"/>
        <end position="442"/>
    </location>
</feature>
<keyword evidence="4" id="KW-1185">Reference proteome</keyword>
<dbReference type="Gene3D" id="2.30.40.10">
    <property type="entry name" value="Urease, subunit C, domain 1"/>
    <property type="match status" value="1"/>
</dbReference>
<evidence type="ECO:0000313" key="4">
    <source>
        <dbReference type="Proteomes" id="UP000290218"/>
    </source>
</evidence>
<dbReference type="InterPro" id="IPR006680">
    <property type="entry name" value="Amidohydro-rel"/>
</dbReference>
<dbReference type="RefSeq" id="WP_129048702.1">
    <property type="nucleotide sequence ID" value="NZ_SDHX01000002.1"/>
</dbReference>
<dbReference type="Gene3D" id="3.40.50.10910">
    <property type="entry name" value="Amidohydrolase"/>
    <property type="match status" value="1"/>
</dbReference>
<dbReference type="InterPro" id="IPR032466">
    <property type="entry name" value="Metal_Hydrolase"/>
</dbReference>
<dbReference type="InterPro" id="IPR011059">
    <property type="entry name" value="Metal-dep_hydrolase_composite"/>
</dbReference>
<dbReference type="InterPro" id="IPR051781">
    <property type="entry name" value="Metallo-dep_Hydrolase"/>
</dbReference>
<dbReference type="PANTHER" id="PTHR43135:SF3">
    <property type="entry name" value="ALPHA-D-RIBOSE 1-METHYLPHOSPHONATE 5-TRIPHOSPHATE DIPHOSPHATASE"/>
    <property type="match status" value="1"/>
</dbReference>
<gene>
    <name evidence="3" type="ORF">ESB00_15510</name>
</gene>
<dbReference type="Gene3D" id="3.30.110.90">
    <property type="entry name" value="Amidohydrolase"/>
    <property type="match status" value="1"/>
</dbReference>
<sequence>MIDSETSFVSGSAEPTGIRRCHHAGARQPGHPLQRLRAVYSHLLAILVTAAVLTAANGQEPSAASERFAIVGARVFDGERTLTDATVLVSAGRIEAVGIGLAVPERFALVDGAGRTLLPGLIDAHVHARAGGAARALAFGVTTELDMFTDPALAREMRAGQAAGTADARADLFSAGILATAPGGHGTQYGFRIPTISTPAEAPAFVDARLAEGSDYLKIVLDDGRAFGVAFPTLDAATVGALVKAAHGRGKLAVVHVGSLAGAEMAIAAGADGLVHLFADRPPPADFVRRAREAGAFVVATLGVTGTTTGVPAGRELAADARVAPYLDAAEHELLRRAYPRQPGSRIDLTNAATGIRALAEAGIPILAGSDAPNPGTAHGVTMHGELELLVKAGLSPTAALTAATAAPADAFRLADRGRIRPGLRADLLLVEGDPTTDITATRNLVAIWKRGVRFQRPRHDVVLAEPPKRGGGRVSDFETALGSSFETDWKTSTDAVIGGKSTASLTRLAEGADGSQGAMRITGAVAADSPNGWAGAVLHPGGRQGTAVDLSATPVLAFAARGSGTYDLSIFARRFGLAPVSRSFTADAEWRRYVVPFAELSGFDGRDVTAIFIGSITAGAFTLDIDDVELRPSQE</sequence>
<accession>A0A4Q1C3Z1</accession>
<dbReference type="SUPFAM" id="SSF49785">
    <property type="entry name" value="Galactose-binding domain-like"/>
    <property type="match status" value="1"/>
</dbReference>
<keyword evidence="3" id="KW-0378">Hydrolase</keyword>
<evidence type="ECO:0000259" key="2">
    <source>
        <dbReference type="Pfam" id="PF08547"/>
    </source>
</evidence>
<dbReference type="GO" id="GO:0016810">
    <property type="term" value="F:hydrolase activity, acting on carbon-nitrogen (but not peptide) bonds"/>
    <property type="evidence" value="ECO:0007669"/>
    <property type="project" value="InterPro"/>
</dbReference>
<proteinExistence type="predicted"/>
<dbReference type="Pfam" id="PF08547">
    <property type="entry name" value="CIA30"/>
    <property type="match status" value="1"/>
</dbReference>
<dbReference type="Gene3D" id="1.20.58.520">
    <property type="entry name" value="Amidohydrolase"/>
    <property type="match status" value="1"/>
</dbReference>
<dbReference type="SUPFAM" id="SSF51556">
    <property type="entry name" value="Metallo-dependent hydrolases"/>
    <property type="match status" value="1"/>
</dbReference>
<reference evidence="3 4" key="1">
    <citation type="submission" date="2019-01" db="EMBL/GenBank/DDBJ databases">
        <title>Lacunisphaera sp. strain TWA-58.</title>
        <authorList>
            <person name="Chen W.-M."/>
        </authorList>
    </citation>
    <scope>NUCLEOTIDE SEQUENCE [LARGE SCALE GENOMIC DNA]</scope>
    <source>
        <strain evidence="3 4">TWA-58</strain>
    </source>
</reference>
<dbReference type="Gene3D" id="2.60.120.430">
    <property type="entry name" value="Galactose-binding lectin"/>
    <property type="match status" value="1"/>
</dbReference>
<dbReference type="InterPro" id="IPR008979">
    <property type="entry name" value="Galactose-bd-like_sf"/>
</dbReference>
<dbReference type="Pfam" id="PF01979">
    <property type="entry name" value="Amidohydro_1"/>
    <property type="match status" value="1"/>
</dbReference>
<comment type="caution">
    <text evidence="3">The sequence shown here is derived from an EMBL/GenBank/DDBJ whole genome shotgun (WGS) entry which is preliminary data.</text>
</comment>
<name>A0A4Q1C3Z1_9BACT</name>
<dbReference type="EMBL" id="SDHX01000002">
    <property type="protein sequence ID" value="RXK53114.1"/>
    <property type="molecule type" value="Genomic_DNA"/>
</dbReference>